<sequence length="111" mass="12390">MDMMVASFQYRTECNRKPEENALCSIILCQNTAECDNSYTEPSVPESGDIAANPRTVSDFQTLQFWLFAFLYTLSSVSTNATFTLSDTACCESIQKSGTEFGRQRLWGTIG</sequence>
<dbReference type="InterPro" id="IPR024989">
    <property type="entry name" value="MFS_assoc_dom"/>
</dbReference>
<keyword evidence="4" id="KW-0472">Membrane</keyword>
<evidence type="ECO:0000256" key="4">
    <source>
        <dbReference type="ARBA" id="ARBA00023136"/>
    </source>
</evidence>
<dbReference type="Pfam" id="PF12832">
    <property type="entry name" value="MFS_1_like"/>
    <property type="match status" value="1"/>
</dbReference>
<reference evidence="6 7" key="1">
    <citation type="journal article" date="2019" name="Sci. Rep.">
        <title>Orb-weaving spider Araneus ventricosus genome elucidates the spidroin gene catalogue.</title>
        <authorList>
            <person name="Kono N."/>
            <person name="Nakamura H."/>
            <person name="Ohtoshi R."/>
            <person name="Moran D.A.P."/>
            <person name="Shinohara A."/>
            <person name="Yoshida Y."/>
            <person name="Fujiwara M."/>
            <person name="Mori M."/>
            <person name="Tomita M."/>
            <person name="Arakawa K."/>
        </authorList>
    </citation>
    <scope>NUCLEOTIDE SEQUENCE [LARGE SCALE GENOMIC DNA]</scope>
</reference>
<comment type="caution">
    <text evidence="6">The sequence shown here is derived from an EMBL/GenBank/DDBJ whole genome shotgun (WGS) entry which is preliminary data.</text>
</comment>
<dbReference type="EMBL" id="BGPR01006045">
    <property type="protein sequence ID" value="GBN15624.1"/>
    <property type="molecule type" value="Genomic_DNA"/>
</dbReference>
<evidence type="ECO:0000256" key="1">
    <source>
        <dbReference type="ARBA" id="ARBA00004141"/>
    </source>
</evidence>
<organism evidence="6 7">
    <name type="scientific">Araneus ventricosus</name>
    <name type="common">Orbweaver spider</name>
    <name type="synonym">Epeira ventricosa</name>
    <dbReference type="NCBI Taxonomy" id="182803"/>
    <lineage>
        <taxon>Eukaryota</taxon>
        <taxon>Metazoa</taxon>
        <taxon>Ecdysozoa</taxon>
        <taxon>Arthropoda</taxon>
        <taxon>Chelicerata</taxon>
        <taxon>Arachnida</taxon>
        <taxon>Araneae</taxon>
        <taxon>Araneomorphae</taxon>
        <taxon>Entelegynae</taxon>
        <taxon>Araneoidea</taxon>
        <taxon>Araneidae</taxon>
        <taxon>Araneus</taxon>
    </lineage>
</organism>
<gene>
    <name evidence="6" type="ORF">AVEN_51239_1</name>
</gene>
<evidence type="ECO:0000259" key="5">
    <source>
        <dbReference type="Pfam" id="PF12832"/>
    </source>
</evidence>
<accession>A0A4Y2LM75</accession>
<comment type="subcellular location">
    <subcellularLocation>
        <location evidence="1">Membrane</location>
        <topology evidence="1">Multi-pass membrane protein</topology>
    </subcellularLocation>
</comment>
<evidence type="ECO:0000256" key="2">
    <source>
        <dbReference type="ARBA" id="ARBA00022692"/>
    </source>
</evidence>
<protein>
    <recommendedName>
        <fullName evidence="5">Major facilitator superfamily associated domain-containing protein</fullName>
    </recommendedName>
</protein>
<name>A0A4Y2LM75_ARAVE</name>
<keyword evidence="2" id="KW-0812">Transmembrane</keyword>
<dbReference type="OrthoDB" id="10029266at2759"/>
<evidence type="ECO:0000313" key="7">
    <source>
        <dbReference type="Proteomes" id="UP000499080"/>
    </source>
</evidence>
<keyword evidence="7" id="KW-1185">Reference proteome</keyword>
<proteinExistence type="predicted"/>
<evidence type="ECO:0000313" key="6">
    <source>
        <dbReference type="EMBL" id="GBN15624.1"/>
    </source>
</evidence>
<keyword evidence="3" id="KW-1133">Transmembrane helix</keyword>
<dbReference type="Proteomes" id="UP000499080">
    <property type="component" value="Unassembled WGS sequence"/>
</dbReference>
<dbReference type="GO" id="GO:0016020">
    <property type="term" value="C:membrane"/>
    <property type="evidence" value="ECO:0007669"/>
    <property type="project" value="UniProtKB-SubCell"/>
</dbReference>
<evidence type="ECO:0000256" key="3">
    <source>
        <dbReference type="ARBA" id="ARBA00022989"/>
    </source>
</evidence>
<dbReference type="AlphaFoldDB" id="A0A4Y2LM75"/>
<feature type="domain" description="Major facilitator superfamily associated" evidence="5">
    <location>
        <begin position="62"/>
        <end position="111"/>
    </location>
</feature>